<evidence type="ECO:0000256" key="14">
    <source>
        <dbReference type="ARBA" id="ARBA00023408"/>
    </source>
</evidence>
<evidence type="ECO:0000256" key="43">
    <source>
        <dbReference type="SAM" id="SignalP"/>
    </source>
</evidence>
<evidence type="ECO:0000256" key="34">
    <source>
        <dbReference type="ARBA" id="ARBA00048613"/>
    </source>
</evidence>
<dbReference type="PANTHER" id="PTHR21325">
    <property type="entry name" value="PHOSPHOLIPASE B, PLB1"/>
    <property type="match status" value="1"/>
</dbReference>
<comment type="catalytic activity">
    <reaction evidence="31">
        <text>1-octadecanoyl-2-(9Z,12Z)-octadecadienoyl-sn-glycerol + H2O = 1-octadecanoyl-sn-glycerol + (9Z,12Z)-octadecadienoate + H(+)</text>
        <dbReference type="Rhea" id="RHEA:40927"/>
        <dbReference type="ChEBI" id="CHEBI:15377"/>
        <dbReference type="ChEBI" id="CHEBI:15378"/>
        <dbReference type="ChEBI" id="CHEBI:30245"/>
        <dbReference type="ChEBI" id="CHEBI:75550"/>
        <dbReference type="ChEBI" id="CHEBI:77097"/>
    </reaction>
    <physiologicalReaction direction="left-to-right" evidence="31">
        <dbReference type="Rhea" id="RHEA:40928"/>
    </physiologicalReaction>
</comment>
<evidence type="ECO:0000256" key="4">
    <source>
        <dbReference type="ARBA" id="ARBA00022475"/>
    </source>
</evidence>
<comment type="catalytic activity">
    <reaction evidence="36">
        <text>1-hexadecanoyl-2-(9Z-octadecenoyl)-sn-glycero-3-phosphocholine + H2O = 1-hexadecanoyl-sn-glycero-3-phosphocholine + (9Z)-octadecenoate + H(+)</text>
        <dbReference type="Rhea" id="RHEA:38779"/>
        <dbReference type="ChEBI" id="CHEBI:15377"/>
        <dbReference type="ChEBI" id="CHEBI:15378"/>
        <dbReference type="ChEBI" id="CHEBI:30823"/>
        <dbReference type="ChEBI" id="CHEBI:72998"/>
        <dbReference type="ChEBI" id="CHEBI:73001"/>
    </reaction>
    <physiologicalReaction direction="left-to-right" evidence="36">
        <dbReference type="Rhea" id="RHEA:38780"/>
    </physiologicalReaction>
</comment>
<dbReference type="GO" id="GO:0006644">
    <property type="term" value="P:phospholipid metabolic process"/>
    <property type="evidence" value="ECO:0007669"/>
    <property type="project" value="TreeGrafter"/>
</dbReference>
<comment type="catalytic activity">
    <reaction evidence="30">
        <text>1-hexadecanoyl-2-(9Z,12Z-octadecadienoyl)-sn-glycero-3-phosphocholine + H2O = 2-(9Z,12Z-octadecadienoyl)-sn-glycero-3-phosphocholine + hexadecanoate + H(+)</text>
        <dbReference type="Rhea" id="RHEA:40971"/>
        <dbReference type="ChEBI" id="CHEBI:7896"/>
        <dbReference type="ChEBI" id="CHEBI:15377"/>
        <dbReference type="ChEBI" id="CHEBI:15378"/>
        <dbReference type="ChEBI" id="CHEBI:73002"/>
        <dbReference type="ChEBI" id="CHEBI:76084"/>
    </reaction>
    <physiologicalReaction direction="left-to-right" evidence="30">
        <dbReference type="Rhea" id="RHEA:40972"/>
    </physiologicalReaction>
</comment>
<keyword evidence="5" id="KW-0812">Transmembrane</keyword>
<dbReference type="Gene3D" id="3.40.50.1110">
    <property type="entry name" value="SGNH hydrolase"/>
    <property type="match status" value="1"/>
</dbReference>
<comment type="catalytic activity">
    <reaction evidence="13">
        <text>a triacylglycerol + H2O = a diacylglycerol + a fatty acid + H(+)</text>
        <dbReference type="Rhea" id="RHEA:12044"/>
        <dbReference type="ChEBI" id="CHEBI:15377"/>
        <dbReference type="ChEBI" id="CHEBI:15378"/>
        <dbReference type="ChEBI" id="CHEBI:17855"/>
        <dbReference type="ChEBI" id="CHEBI:18035"/>
        <dbReference type="ChEBI" id="CHEBI:28868"/>
        <dbReference type="EC" id="3.1.1.3"/>
    </reaction>
    <physiologicalReaction direction="left-to-right" evidence="13">
        <dbReference type="Rhea" id="RHEA:12045"/>
    </physiologicalReaction>
</comment>
<comment type="catalytic activity">
    <reaction evidence="37">
        <text>1,3-dihexadecanoyl-2-(9Z-octadecenoyl)glycerol + H2O = 1,3-dihexadecanoylglycerol + (9Z)-octadecenoate + H(+)</text>
        <dbReference type="Rhea" id="RHEA:40983"/>
        <dbReference type="ChEBI" id="CHEBI:15377"/>
        <dbReference type="ChEBI" id="CHEBI:15378"/>
        <dbReference type="ChEBI" id="CHEBI:30823"/>
        <dbReference type="ChEBI" id="CHEBI:75688"/>
        <dbReference type="ChEBI" id="CHEBI:77619"/>
    </reaction>
    <physiologicalReaction direction="left-to-right" evidence="37">
        <dbReference type="Rhea" id="RHEA:40984"/>
    </physiologicalReaction>
</comment>
<evidence type="ECO:0000256" key="27">
    <source>
        <dbReference type="ARBA" id="ARBA00048049"/>
    </source>
</evidence>
<comment type="catalytic activity">
    <reaction evidence="28">
        <text>1,2-di-(9Z-octadecenoyl)-sn-glycero-3-phosphocholine + H2O = 1-(9Z-octadecenoyl)-sn-glycero-3-phosphocholine + (9Z)-octadecenoate + H(+)</text>
        <dbReference type="Rhea" id="RHEA:40923"/>
        <dbReference type="ChEBI" id="CHEBI:15377"/>
        <dbReference type="ChEBI" id="CHEBI:15378"/>
        <dbReference type="ChEBI" id="CHEBI:28610"/>
        <dbReference type="ChEBI" id="CHEBI:30823"/>
        <dbReference type="ChEBI" id="CHEBI:74669"/>
    </reaction>
    <physiologicalReaction direction="left-to-right" evidence="28">
        <dbReference type="Rhea" id="RHEA:40924"/>
    </physiologicalReaction>
</comment>
<evidence type="ECO:0000256" key="32">
    <source>
        <dbReference type="ARBA" id="ARBA00048386"/>
    </source>
</evidence>
<evidence type="ECO:0000256" key="2">
    <source>
        <dbReference type="ARBA" id="ARBA00009979"/>
    </source>
</evidence>
<evidence type="ECO:0000256" key="23">
    <source>
        <dbReference type="ARBA" id="ARBA00047438"/>
    </source>
</evidence>
<evidence type="ECO:0000256" key="42">
    <source>
        <dbReference type="ARBA" id="ARBA00049461"/>
    </source>
</evidence>
<dbReference type="Pfam" id="PF00657">
    <property type="entry name" value="Lipase_GDSL"/>
    <property type="match status" value="1"/>
</dbReference>
<evidence type="ECO:0000313" key="45">
    <source>
        <dbReference type="Proteomes" id="UP000310200"/>
    </source>
</evidence>
<evidence type="ECO:0000256" key="21">
    <source>
        <dbReference type="ARBA" id="ARBA00047324"/>
    </source>
</evidence>
<comment type="catalytic activity">
    <reaction evidence="21">
        <text>1-hexadecanoyl-2-(9Z)-octadecenoyl-3-octadecanoyl-sn-glycerol + H2O = 2-(9Z-octadecenoyl)-3-octadecanoyl-sn-glycerol + hexadecanoate + H(+)</text>
        <dbReference type="Rhea" id="RHEA:41107"/>
        <dbReference type="ChEBI" id="CHEBI:7896"/>
        <dbReference type="ChEBI" id="CHEBI:15377"/>
        <dbReference type="ChEBI" id="CHEBI:15378"/>
        <dbReference type="ChEBI" id="CHEBI:75558"/>
        <dbReference type="ChEBI" id="CHEBI:77623"/>
    </reaction>
    <physiologicalReaction direction="left-to-right" evidence="21">
        <dbReference type="Rhea" id="RHEA:41108"/>
    </physiologicalReaction>
</comment>
<comment type="catalytic activity">
    <reaction evidence="41">
        <text>1,3-di-(9Z-octadecenoyl)-glycerol + H2O = 1-(9Z-octadecenoyl)-glycerol + (9Z)-octadecenoate + H(+)</text>
        <dbReference type="Rhea" id="RHEA:39939"/>
        <dbReference type="ChEBI" id="CHEBI:15377"/>
        <dbReference type="ChEBI" id="CHEBI:15378"/>
        <dbReference type="ChEBI" id="CHEBI:30823"/>
        <dbReference type="ChEBI" id="CHEBI:75342"/>
        <dbReference type="ChEBI" id="CHEBI:75735"/>
    </reaction>
    <physiologicalReaction direction="left-to-right" evidence="41">
        <dbReference type="Rhea" id="RHEA:39940"/>
    </physiologicalReaction>
</comment>
<comment type="catalytic activity">
    <reaction evidence="26">
        <text>1-hexadecanoyl-2-(9Z-octadecenoyl)-sn-glycero-3-phospho-(1'-sn-glycerol) + H2O = 1-hexadecanoyl-sn-glycero-3-phospho-(1'-sn-glycerol) + (9Z)-octadecenoate + H(+)</text>
        <dbReference type="Rhea" id="RHEA:40919"/>
        <dbReference type="ChEBI" id="CHEBI:15377"/>
        <dbReference type="ChEBI" id="CHEBI:15378"/>
        <dbReference type="ChEBI" id="CHEBI:30823"/>
        <dbReference type="ChEBI" id="CHEBI:72841"/>
        <dbReference type="ChEBI" id="CHEBI:75158"/>
    </reaction>
    <physiologicalReaction direction="left-to-right" evidence="26">
        <dbReference type="Rhea" id="RHEA:40920"/>
    </physiologicalReaction>
</comment>
<evidence type="ECO:0000256" key="13">
    <source>
        <dbReference type="ARBA" id="ARBA00023369"/>
    </source>
</evidence>
<evidence type="ECO:0000256" key="3">
    <source>
        <dbReference type="ARBA" id="ARBA00015133"/>
    </source>
</evidence>
<keyword evidence="6 43" id="KW-0732">Signal</keyword>
<comment type="similarity">
    <text evidence="2">Belongs to the 'GDSL' lipolytic enzyme family. Phospholipase B1 subfamily.</text>
</comment>
<dbReference type="FunFam" id="3.40.50.1110:FF:000005">
    <property type="entry name" value="Phospholipase B1"/>
    <property type="match status" value="1"/>
</dbReference>
<sequence>MRVEIISLLLIVAGIHPGKCDLFMDFLRSVFQGGRDKIDEMGISYPERYGGVRKQPIIPDNVPFPCNVRFGRSLSIPDNVHRLRPGDIDVIGGLGDSLVAGSGALEEFAVGTFIEARGVSWCVGGQGDWRRFFTLPNVLKVFNPKLTGYSTGTGEFISTAAKLNIAFPVAATEDALHQARILVQRIKSNPKINVKKHWKLITILFGANDICSAQCYAPQQFSPLRYILHLRRTLDFLRIALPRTLVNLVPAIDVTVSVRVTRSTMCNILHPLYCACMHKGSQPEIAASKMSRLYQQAAETLPFIKLFNAPNADPHRAPPIDSSLVTYDCFHFSQKGHALGANLLWNNMLEPVGNKTEKGLPQILEKVLCPTENAPYIFTNVNTRFFRMTGRQDGIAVSVTSRKLSSAS</sequence>
<dbReference type="InterPro" id="IPR001087">
    <property type="entry name" value="GDSL"/>
</dbReference>
<comment type="catalytic activity">
    <reaction evidence="33">
        <text>a 1-acyl-sn-glycero-3-phosphocholine + H2O = sn-glycerol 3-phosphocholine + a fatty acid + H(+)</text>
        <dbReference type="Rhea" id="RHEA:15177"/>
        <dbReference type="ChEBI" id="CHEBI:15377"/>
        <dbReference type="ChEBI" id="CHEBI:15378"/>
        <dbReference type="ChEBI" id="CHEBI:16870"/>
        <dbReference type="ChEBI" id="CHEBI:28868"/>
        <dbReference type="ChEBI" id="CHEBI:58168"/>
        <dbReference type="EC" id="3.1.1.5"/>
    </reaction>
    <physiologicalReaction direction="left-to-right" evidence="33">
        <dbReference type="Rhea" id="RHEA:15178"/>
    </physiologicalReaction>
</comment>
<dbReference type="GO" id="GO:0004622">
    <property type="term" value="F:phosphatidylcholine lysophospholipase activity"/>
    <property type="evidence" value="ECO:0007669"/>
    <property type="project" value="UniProtKB-EC"/>
</dbReference>
<comment type="catalytic activity">
    <reaction evidence="22">
        <text>1,3-dihexadecanoyl-2-(9Z-octadecenoyl)glycerol + H2O = 1-hexadecanoyl-2-(9Z-octadecenoyl)-glycerol + hexadecanoate + H(+)</text>
        <dbReference type="Rhea" id="RHEA:40979"/>
        <dbReference type="ChEBI" id="CHEBI:7896"/>
        <dbReference type="ChEBI" id="CHEBI:15377"/>
        <dbReference type="ChEBI" id="CHEBI:15378"/>
        <dbReference type="ChEBI" id="CHEBI:75585"/>
        <dbReference type="ChEBI" id="CHEBI:75688"/>
    </reaction>
    <physiologicalReaction direction="left-to-right" evidence="22">
        <dbReference type="Rhea" id="RHEA:40980"/>
    </physiologicalReaction>
</comment>
<comment type="catalytic activity">
    <reaction evidence="25">
        <text>2,3-di-(9Z)-octadecenoyl-sn-glycerol + H2O = 3-(9Z-octadecenoyl)-sn-glycerol + (9Z)-octadecenoate + H(+)</text>
        <dbReference type="Rhea" id="RHEA:42604"/>
        <dbReference type="ChEBI" id="CHEBI:15377"/>
        <dbReference type="ChEBI" id="CHEBI:15378"/>
        <dbReference type="ChEBI" id="CHEBI:30823"/>
        <dbReference type="ChEBI" id="CHEBI:75824"/>
        <dbReference type="ChEBI" id="CHEBI:75938"/>
    </reaction>
    <physiologicalReaction direction="left-to-right" evidence="25">
        <dbReference type="Rhea" id="RHEA:42605"/>
    </physiologicalReaction>
</comment>
<evidence type="ECO:0000313" key="44">
    <source>
        <dbReference type="EMBL" id="TGZ38866.1"/>
    </source>
</evidence>
<dbReference type="GO" id="GO:0004806">
    <property type="term" value="F:triacylglycerol lipase activity"/>
    <property type="evidence" value="ECO:0007669"/>
    <property type="project" value="UniProtKB-EC"/>
</dbReference>
<evidence type="ECO:0000256" key="36">
    <source>
        <dbReference type="ARBA" id="ARBA00048699"/>
    </source>
</evidence>
<comment type="catalytic activity">
    <reaction evidence="34">
        <text>1-hexadecanoyl-2-(9Z-octadecenoyl)-sn-glycero-3-phosphoethanolamine + H2O = 1-hexadecanoyl-sn-glycero-3-phosphoethanolamine + (9Z)-octadecenoate + H(+)</text>
        <dbReference type="Rhea" id="RHEA:40911"/>
        <dbReference type="ChEBI" id="CHEBI:15377"/>
        <dbReference type="ChEBI" id="CHEBI:15378"/>
        <dbReference type="ChEBI" id="CHEBI:30823"/>
        <dbReference type="ChEBI" id="CHEBI:73004"/>
        <dbReference type="ChEBI" id="CHEBI:73007"/>
    </reaction>
    <physiologicalReaction direction="left-to-right" evidence="34">
        <dbReference type="Rhea" id="RHEA:40912"/>
    </physiologicalReaction>
</comment>
<evidence type="ECO:0000256" key="35">
    <source>
        <dbReference type="ARBA" id="ARBA00048656"/>
    </source>
</evidence>
<comment type="catalytic activity">
    <reaction evidence="35">
        <text>1-hexadecanoyl-sn-glycero-3-phosphocholine + H2O = sn-glycerol 3-phosphocholine + hexadecanoate + H(+)</text>
        <dbReference type="Rhea" id="RHEA:40435"/>
        <dbReference type="ChEBI" id="CHEBI:7896"/>
        <dbReference type="ChEBI" id="CHEBI:15377"/>
        <dbReference type="ChEBI" id="CHEBI:15378"/>
        <dbReference type="ChEBI" id="CHEBI:16870"/>
        <dbReference type="ChEBI" id="CHEBI:72998"/>
    </reaction>
    <physiologicalReaction direction="left-to-right" evidence="35">
        <dbReference type="Rhea" id="RHEA:40436"/>
    </physiologicalReaction>
</comment>
<evidence type="ECO:0000256" key="40">
    <source>
        <dbReference type="ARBA" id="ARBA00049363"/>
    </source>
</evidence>
<evidence type="ECO:0000256" key="20">
    <source>
        <dbReference type="ARBA" id="ARBA00045916"/>
    </source>
</evidence>
<keyword evidence="12" id="KW-0325">Glycoprotein</keyword>
<evidence type="ECO:0000256" key="24">
    <source>
        <dbReference type="ARBA" id="ARBA00047459"/>
    </source>
</evidence>
<feature type="chain" id="PRO_5020290233" description="Phospholipase B1, membrane-associated" evidence="43">
    <location>
        <begin position="21"/>
        <end position="408"/>
    </location>
</feature>
<gene>
    <name evidence="44" type="ORF">DBV15_09783</name>
</gene>
<comment type="catalytic activity">
    <reaction evidence="14">
        <text>1-hexadecanoyl-2-(9Z,12Z-octadecadienoyl)-sn-glycero-3-phosphocholine + H2O = (9Z,12Z)-octadecadienoate + 1-hexadecanoyl-sn-glycero-3-phosphocholine + H(+)</text>
        <dbReference type="Rhea" id="RHEA:40811"/>
        <dbReference type="ChEBI" id="CHEBI:15377"/>
        <dbReference type="ChEBI" id="CHEBI:15378"/>
        <dbReference type="ChEBI" id="CHEBI:30245"/>
        <dbReference type="ChEBI" id="CHEBI:72998"/>
        <dbReference type="ChEBI" id="CHEBI:73002"/>
    </reaction>
    <physiologicalReaction direction="left-to-right" evidence="14">
        <dbReference type="Rhea" id="RHEA:40812"/>
    </physiologicalReaction>
</comment>
<dbReference type="PANTHER" id="PTHR21325:SF31">
    <property type="entry name" value="GH22081P-RELATED"/>
    <property type="match status" value="1"/>
</dbReference>
<name>A0A4S2JTL4_9HYME</name>
<comment type="catalytic activity">
    <reaction evidence="39">
        <text>1-hexadecanoyl-2-(9Z)-octadecenoyl-3-octadecanoyl-sn-glycerol + H2O = 1-hexadecanoyl-3-octadecanoyl-sn-glycerol + (9Z)-octadecenoate + H(+)</text>
        <dbReference type="Rhea" id="RHEA:41103"/>
        <dbReference type="ChEBI" id="CHEBI:15377"/>
        <dbReference type="ChEBI" id="CHEBI:15378"/>
        <dbReference type="ChEBI" id="CHEBI:30823"/>
        <dbReference type="ChEBI" id="CHEBI:77623"/>
        <dbReference type="ChEBI" id="CHEBI:77624"/>
    </reaction>
    <physiologicalReaction direction="left-to-right" evidence="39">
        <dbReference type="Rhea" id="RHEA:41104"/>
    </physiologicalReaction>
</comment>
<comment type="catalytic activity">
    <reaction evidence="23">
        <text>1-(9Z-octadecenoyl)-glycerol + H2O = glycerol + (9Z)-octadecenoate + H(+)</text>
        <dbReference type="Rhea" id="RHEA:38487"/>
        <dbReference type="ChEBI" id="CHEBI:15377"/>
        <dbReference type="ChEBI" id="CHEBI:15378"/>
        <dbReference type="ChEBI" id="CHEBI:17754"/>
        <dbReference type="ChEBI" id="CHEBI:30823"/>
        <dbReference type="ChEBI" id="CHEBI:75342"/>
    </reaction>
    <physiologicalReaction direction="left-to-right" evidence="23">
        <dbReference type="Rhea" id="RHEA:38488"/>
    </physiologicalReaction>
</comment>
<keyword evidence="7" id="KW-0677">Repeat</keyword>
<evidence type="ECO:0000256" key="9">
    <source>
        <dbReference type="ARBA" id="ARBA00022989"/>
    </source>
</evidence>
<dbReference type="Proteomes" id="UP000310200">
    <property type="component" value="Unassembled WGS sequence"/>
</dbReference>
<comment type="catalytic activity">
    <reaction evidence="24">
        <text>1-hexadecanoyl-2-(9Z)-octadecenoyl-3-octadecanoyl-sn-glycerol + H2O = 1-hexadecanoyl-2-(9Z-octadecenoyl)-sn-glycerol + octadecanoate + H(+)</text>
        <dbReference type="Rhea" id="RHEA:41111"/>
        <dbReference type="ChEBI" id="CHEBI:15377"/>
        <dbReference type="ChEBI" id="CHEBI:15378"/>
        <dbReference type="ChEBI" id="CHEBI:25629"/>
        <dbReference type="ChEBI" id="CHEBI:75466"/>
        <dbReference type="ChEBI" id="CHEBI:77623"/>
    </reaction>
    <physiologicalReaction direction="left-to-right" evidence="24">
        <dbReference type="Rhea" id="RHEA:41112"/>
    </physiologicalReaction>
</comment>
<evidence type="ECO:0000256" key="8">
    <source>
        <dbReference type="ARBA" id="ARBA00022801"/>
    </source>
</evidence>
<dbReference type="GO" id="GO:0004623">
    <property type="term" value="F:phospholipase A2 activity"/>
    <property type="evidence" value="ECO:0007669"/>
    <property type="project" value="UniProtKB-EC"/>
</dbReference>
<evidence type="ECO:0000256" key="30">
    <source>
        <dbReference type="ARBA" id="ARBA00048362"/>
    </source>
</evidence>
<dbReference type="AlphaFoldDB" id="A0A4S2JTL4"/>
<comment type="catalytic activity">
    <reaction evidence="38">
        <text>1-O-hexadecyl-2-(9Z)-octadecenoyl-sn-glycero-3-phosphocholine + H2O = 1-O-hexadecyl-sn-glycero-3-phosphocholine + (9Z)-octadecenoate + H(+)</text>
        <dbReference type="Rhea" id="RHEA:40915"/>
        <dbReference type="ChEBI" id="CHEBI:15377"/>
        <dbReference type="ChEBI" id="CHEBI:15378"/>
        <dbReference type="ChEBI" id="CHEBI:30823"/>
        <dbReference type="ChEBI" id="CHEBI:34112"/>
        <dbReference type="ChEBI" id="CHEBI:64496"/>
    </reaction>
    <physiologicalReaction direction="left-to-right" evidence="38">
        <dbReference type="Rhea" id="RHEA:40916"/>
    </physiologicalReaction>
</comment>
<evidence type="ECO:0000256" key="28">
    <source>
        <dbReference type="ARBA" id="ARBA00048058"/>
    </source>
</evidence>
<evidence type="ECO:0000256" key="12">
    <source>
        <dbReference type="ARBA" id="ARBA00023180"/>
    </source>
</evidence>
<dbReference type="InterPro" id="IPR036514">
    <property type="entry name" value="SGNH_hydro_sf"/>
</dbReference>
<protein>
    <recommendedName>
        <fullName evidence="3">Phospholipase B1, membrane-associated</fullName>
    </recommendedName>
    <alternativeName>
        <fullName evidence="16">Lysophospholipase</fullName>
    </alternativeName>
    <alternativeName>
        <fullName evidence="17">Phospholipase A2</fullName>
    </alternativeName>
    <alternativeName>
        <fullName evidence="19">Phospholipase B/lipase</fullName>
    </alternativeName>
    <alternativeName>
        <fullName evidence="18">Triacylglycerol lipase</fullName>
    </alternativeName>
</protein>
<comment type="catalytic activity">
    <reaction evidence="32">
        <text>1,2,3-tri-(9Z-octadecenoyl)-glycerol + H2O = di-(9Z)-octadecenoylglycerol + (9Z)-octadecenoate + H(+)</text>
        <dbReference type="Rhea" id="RHEA:38575"/>
        <dbReference type="ChEBI" id="CHEBI:15377"/>
        <dbReference type="ChEBI" id="CHEBI:15378"/>
        <dbReference type="ChEBI" id="CHEBI:30823"/>
        <dbReference type="ChEBI" id="CHEBI:53753"/>
        <dbReference type="ChEBI" id="CHEBI:75945"/>
    </reaction>
    <physiologicalReaction direction="left-to-right" evidence="32">
        <dbReference type="Rhea" id="RHEA:38576"/>
    </physiologicalReaction>
</comment>
<evidence type="ECO:0000256" key="41">
    <source>
        <dbReference type="ARBA" id="ARBA00049372"/>
    </source>
</evidence>
<comment type="catalytic activity">
    <reaction evidence="15">
        <text>a 1,2-diacyl-sn-glycero-3-phosphocholine + H2O = a 1-acyl-sn-glycero-3-phosphocholine + a fatty acid + H(+)</text>
        <dbReference type="Rhea" id="RHEA:15801"/>
        <dbReference type="ChEBI" id="CHEBI:15377"/>
        <dbReference type="ChEBI" id="CHEBI:15378"/>
        <dbReference type="ChEBI" id="CHEBI:28868"/>
        <dbReference type="ChEBI" id="CHEBI:57643"/>
        <dbReference type="ChEBI" id="CHEBI:58168"/>
        <dbReference type="EC" id="3.1.1.4"/>
    </reaction>
    <physiologicalReaction direction="left-to-right" evidence="15">
        <dbReference type="Rhea" id="RHEA:15802"/>
    </physiologicalReaction>
</comment>
<evidence type="ECO:0000256" key="19">
    <source>
        <dbReference type="ARBA" id="ARBA00033022"/>
    </source>
</evidence>
<organism evidence="44 45">
    <name type="scientific">Temnothorax longispinosus</name>
    <dbReference type="NCBI Taxonomy" id="300112"/>
    <lineage>
        <taxon>Eukaryota</taxon>
        <taxon>Metazoa</taxon>
        <taxon>Ecdysozoa</taxon>
        <taxon>Arthropoda</taxon>
        <taxon>Hexapoda</taxon>
        <taxon>Insecta</taxon>
        <taxon>Pterygota</taxon>
        <taxon>Neoptera</taxon>
        <taxon>Endopterygota</taxon>
        <taxon>Hymenoptera</taxon>
        <taxon>Apocrita</taxon>
        <taxon>Aculeata</taxon>
        <taxon>Formicoidea</taxon>
        <taxon>Formicidae</taxon>
        <taxon>Myrmicinae</taxon>
        <taxon>Temnothorax</taxon>
    </lineage>
</organism>
<dbReference type="EMBL" id="QBLH01003337">
    <property type="protein sequence ID" value="TGZ38866.1"/>
    <property type="molecule type" value="Genomic_DNA"/>
</dbReference>
<keyword evidence="10" id="KW-0443">Lipid metabolism</keyword>
<comment type="catalytic activity">
    <reaction evidence="40">
        <text>1,2-dihexadecanoyl-sn-glycero-3-phosphocholine + 2 H2O = sn-glycerol 3-phosphocholine + 2 hexadecanoate + 2 H(+)</text>
        <dbReference type="Rhea" id="RHEA:40975"/>
        <dbReference type="ChEBI" id="CHEBI:7896"/>
        <dbReference type="ChEBI" id="CHEBI:15377"/>
        <dbReference type="ChEBI" id="CHEBI:15378"/>
        <dbReference type="ChEBI" id="CHEBI:16870"/>
        <dbReference type="ChEBI" id="CHEBI:72999"/>
    </reaction>
    <physiologicalReaction direction="left-to-right" evidence="40">
        <dbReference type="Rhea" id="RHEA:40976"/>
    </physiologicalReaction>
</comment>
<proteinExistence type="inferred from homology"/>
<comment type="caution">
    <text evidence="44">The sequence shown here is derived from an EMBL/GenBank/DDBJ whole genome shotgun (WGS) entry which is preliminary data.</text>
</comment>
<comment type="function">
    <text evidence="20">Calcium-independent membrane-associated phospholipase that catalyzes complete diacylation of phospholipids by hydrolyzing both sn-1 and sn-2 fatty acyl chains attached to the glycerol backbone (phospholipase B activity). Has dual phospholipase and lysophospholipase activities toward diacylphospholipids. Preferentially cleaves sn-2 ester bonds over sn-1 bonds. Acts as a lipase toward glycerolipid substrates. Hydrolyzes fatty acyl chains of diacylglycerols with preference for the sn-2 position and of triacylglycerols with not positional selectivity. May also hydrolyze long chain retinyl esters such as retinyl palmitate. May contribute to digestion of dietary phospholipids, glycerolipids and retinoids, facilitating lipid absorption at the brush border.</text>
</comment>
<dbReference type="InterPro" id="IPR035547">
    <property type="entry name" value="Phospholipase_B"/>
</dbReference>
<comment type="subcellular location">
    <subcellularLocation>
        <location evidence="1">Apical cell membrane</location>
        <topology evidence="1">Single-pass type I membrane protein</topology>
    </subcellularLocation>
</comment>
<evidence type="ECO:0000256" key="6">
    <source>
        <dbReference type="ARBA" id="ARBA00022729"/>
    </source>
</evidence>
<comment type="catalytic activity">
    <reaction evidence="42">
        <text>2-(9Z-octadecenoyl)-glycerol + H2O = glycerol + (9Z)-octadecenoate + H(+)</text>
        <dbReference type="Rhea" id="RHEA:38491"/>
        <dbReference type="ChEBI" id="CHEBI:15377"/>
        <dbReference type="ChEBI" id="CHEBI:15378"/>
        <dbReference type="ChEBI" id="CHEBI:17754"/>
        <dbReference type="ChEBI" id="CHEBI:30823"/>
        <dbReference type="ChEBI" id="CHEBI:73990"/>
    </reaction>
    <physiologicalReaction direction="left-to-right" evidence="42">
        <dbReference type="Rhea" id="RHEA:38492"/>
    </physiologicalReaction>
</comment>
<evidence type="ECO:0000256" key="25">
    <source>
        <dbReference type="ARBA" id="ARBA00048011"/>
    </source>
</evidence>
<evidence type="ECO:0000256" key="15">
    <source>
        <dbReference type="ARBA" id="ARBA00023422"/>
    </source>
</evidence>
<evidence type="ECO:0000256" key="18">
    <source>
        <dbReference type="ARBA" id="ARBA00031485"/>
    </source>
</evidence>
<reference evidence="44 45" key="1">
    <citation type="journal article" date="2019" name="Philos. Trans. R. Soc. Lond., B, Biol. Sci.">
        <title>Ant behaviour and brain gene expression of defending hosts depend on the ecological success of the intruding social parasite.</title>
        <authorList>
            <person name="Kaur R."/>
            <person name="Stoldt M."/>
            <person name="Jongepier E."/>
            <person name="Feldmeyer B."/>
            <person name="Menzel F."/>
            <person name="Bornberg-Bauer E."/>
            <person name="Foitzik S."/>
        </authorList>
    </citation>
    <scope>NUCLEOTIDE SEQUENCE [LARGE SCALE GENOMIC DNA]</scope>
    <source>
        <tissue evidence="44">Whole body</tissue>
    </source>
</reference>
<accession>A0A4S2JTL4</accession>
<evidence type="ECO:0000256" key="16">
    <source>
        <dbReference type="ARBA" id="ARBA00029723"/>
    </source>
</evidence>
<evidence type="ECO:0000256" key="11">
    <source>
        <dbReference type="ARBA" id="ARBA00023136"/>
    </source>
</evidence>
<keyword evidence="8" id="KW-0378">Hydrolase</keyword>
<comment type="catalytic activity">
    <reaction evidence="29">
        <text>1,2-dihexadecanoyl-sn-glycero-3-phosphocholine + H2O = 1-hexadecanoyl-sn-glycero-3-phosphocholine + hexadecanoate + H(+)</text>
        <dbReference type="Rhea" id="RHEA:41223"/>
        <dbReference type="ChEBI" id="CHEBI:7896"/>
        <dbReference type="ChEBI" id="CHEBI:15377"/>
        <dbReference type="ChEBI" id="CHEBI:15378"/>
        <dbReference type="ChEBI" id="CHEBI:72998"/>
        <dbReference type="ChEBI" id="CHEBI:72999"/>
    </reaction>
    <physiologicalReaction direction="left-to-right" evidence="29">
        <dbReference type="Rhea" id="RHEA:41224"/>
    </physiologicalReaction>
</comment>
<feature type="signal peptide" evidence="43">
    <location>
        <begin position="1"/>
        <end position="20"/>
    </location>
</feature>
<dbReference type="CDD" id="cd01824">
    <property type="entry name" value="Phospholipase_B_like"/>
    <property type="match status" value="1"/>
</dbReference>
<dbReference type="SUPFAM" id="SSF52266">
    <property type="entry name" value="SGNH hydrolase"/>
    <property type="match status" value="1"/>
</dbReference>
<evidence type="ECO:0000256" key="7">
    <source>
        <dbReference type="ARBA" id="ARBA00022737"/>
    </source>
</evidence>
<evidence type="ECO:0000256" key="10">
    <source>
        <dbReference type="ARBA" id="ARBA00023098"/>
    </source>
</evidence>
<evidence type="ECO:0000256" key="29">
    <source>
        <dbReference type="ARBA" id="ARBA00048227"/>
    </source>
</evidence>
<keyword evidence="4" id="KW-1003">Cell membrane</keyword>
<keyword evidence="45" id="KW-1185">Reference proteome</keyword>
<evidence type="ECO:0000256" key="38">
    <source>
        <dbReference type="ARBA" id="ARBA00048872"/>
    </source>
</evidence>
<evidence type="ECO:0000256" key="22">
    <source>
        <dbReference type="ARBA" id="ARBA00047363"/>
    </source>
</evidence>
<comment type="catalytic activity">
    <reaction evidence="27">
        <text>a 1-O-alkyl-2-acyl-sn-glycero-3-phosphocholine + H2O = a 1-O-alkyl-sn-glycero-3-phosphocholine + a fatty acid + H(+)</text>
        <dbReference type="Rhea" id="RHEA:36231"/>
        <dbReference type="ChEBI" id="CHEBI:15377"/>
        <dbReference type="ChEBI" id="CHEBI:15378"/>
        <dbReference type="ChEBI" id="CHEBI:28868"/>
        <dbReference type="ChEBI" id="CHEBI:30909"/>
        <dbReference type="ChEBI" id="CHEBI:36702"/>
        <dbReference type="EC" id="3.1.1.4"/>
    </reaction>
    <physiologicalReaction direction="left-to-right" evidence="27">
        <dbReference type="Rhea" id="RHEA:36232"/>
    </physiologicalReaction>
</comment>
<evidence type="ECO:0000256" key="33">
    <source>
        <dbReference type="ARBA" id="ARBA00048454"/>
    </source>
</evidence>
<dbReference type="InterPro" id="IPR038885">
    <property type="entry name" value="PLB1"/>
</dbReference>
<keyword evidence="9" id="KW-1133">Transmembrane helix</keyword>
<evidence type="ECO:0000256" key="5">
    <source>
        <dbReference type="ARBA" id="ARBA00022692"/>
    </source>
</evidence>
<evidence type="ECO:0000256" key="39">
    <source>
        <dbReference type="ARBA" id="ARBA00048939"/>
    </source>
</evidence>
<evidence type="ECO:0000256" key="17">
    <source>
        <dbReference type="ARBA" id="ARBA00031182"/>
    </source>
</evidence>
<evidence type="ECO:0000256" key="37">
    <source>
        <dbReference type="ARBA" id="ARBA00048869"/>
    </source>
</evidence>
<dbReference type="GO" id="GO:0016324">
    <property type="term" value="C:apical plasma membrane"/>
    <property type="evidence" value="ECO:0007669"/>
    <property type="project" value="UniProtKB-SubCell"/>
</dbReference>
<keyword evidence="11" id="KW-0472">Membrane</keyword>
<evidence type="ECO:0000256" key="31">
    <source>
        <dbReference type="ARBA" id="ARBA00048374"/>
    </source>
</evidence>
<evidence type="ECO:0000256" key="26">
    <source>
        <dbReference type="ARBA" id="ARBA00048015"/>
    </source>
</evidence>
<dbReference type="STRING" id="300112.A0A4S2JTL4"/>
<evidence type="ECO:0000256" key="1">
    <source>
        <dbReference type="ARBA" id="ARBA00004247"/>
    </source>
</evidence>